<dbReference type="Pfam" id="PF13561">
    <property type="entry name" value="adh_short_C2"/>
    <property type="match status" value="1"/>
</dbReference>
<comment type="similarity">
    <text evidence="1">Belongs to the short-chain dehydrogenases/reductases (SDR) family.</text>
</comment>
<dbReference type="GO" id="GO:0016491">
    <property type="term" value="F:oxidoreductase activity"/>
    <property type="evidence" value="ECO:0007669"/>
    <property type="project" value="UniProtKB-KW"/>
</dbReference>
<organism evidence="4 5">
    <name type="scientific">Fonsecaea pedrosoi CBS 271.37</name>
    <dbReference type="NCBI Taxonomy" id="1442368"/>
    <lineage>
        <taxon>Eukaryota</taxon>
        <taxon>Fungi</taxon>
        <taxon>Dikarya</taxon>
        <taxon>Ascomycota</taxon>
        <taxon>Pezizomycotina</taxon>
        <taxon>Eurotiomycetes</taxon>
        <taxon>Chaetothyriomycetidae</taxon>
        <taxon>Chaetothyriales</taxon>
        <taxon>Herpotrichiellaceae</taxon>
        <taxon>Fonsecaea</taxon>
    </lineage>
</organism>
<dbReference type="CDD" id="cd05233">
    <property type="entry name" value="SDR_c"/>
    <property type="match status" value="1"/>
</dbReference>
<dbReference type="AlphaFoldDB" id="A0A0D2GJY9"/>
<keyword evidence="2" id="KW-0521">NADP</keyword>
<dbReference type="PANTHER" id="PTHR24321:SF8">
    <property type="entry name" value="ESTRADIOL 17-BETA-DEHYDROGENASE 8-RELATED"/>
    <property type="match status" value="1"/>
</dbReference>
<dbReference type="InterPro" id="IPR002347">
    <property type="entry name" value="SDR_fam"/>
</dbReference>
<evidence type="ECO:0000256" key="2">
    <source>
        <dbReference type="ARBA" id="ARBA00022857"/>
    </source>
</evidence>
<evidence type="ECO:0000256" key="3">
    <source>
        <dbReference type="ARBA" id="ARBA00023002"/>
    </source>
</evidence>
<dbReference type="EMBL" id="KN846971">
    <property type="protein sequence ID" value="KIW81108.1"/>
    <property type="molecule type" value="Genomic_DNA"/>
</dbReference>
<dbReference type="InterPro" id="IPR020904">
    <property type="entry name" value="Sc_DH/Rdtase_CS"/>
</dbReference>
<dbReference type="PROSITE" id="PS00061">
    <property type="entry name" value="ADH_SHORT"/>
    <property type="match status" value="1"/>
</dbReference>
<dbReference type="SUPFAM" id="SSF51735">
    <property type="entry name" value="NAD(P)-binding Rossmann-fold domains"/>
    <property type="match status" value="1"/>
</dbReference>
<evidence type="ECO:0000313" key="4">
    <source>
        <dbReference type="EMBL" id="KIW81108.1"/>
    </source>
</evidence>
<dbReference type="Proteomes" id="UP000053029">
    <property type="component" value="Unassembled WGS sequence"/>
</dbReference>
<dbReference type="HOGENOM" id="CLU_010194_1_0_1"/>
<reference evidence="4 5" key="1">
    <citation type="submission" date="2015-01" db="EMBL/GenBank/DDBJ databases">
        <title>The Genome Sequence of Fonsecaea pedrosoi CBS 271.37.</title>
        <authorList>
            <consortium name="The Broad Institute Genomics Platform"/>
            <person name="Cuomo C."/>
            <person name="de Hoog S."/>
            <person name="Gorbushina A."/>
            <person name="Stielow B."/>
            <person name="Teixiera M."/>
            <person name="Abouelleil A."/>
            <person name="Chapman S.B."/>
            <person name="Priest M."/>
            <person name="Young S.K."/>
            <person name="Wortman J."/>
            <person name="Nusbaum C."/>
            <person name="Birren B."/>
        </authorList>
    </citation>
    <scope>NUCLEOTIDE SEQUENCE [LARGE SCALE GENOMIC DNA]</scope>
    <source>
        <strain evidence="4 5">CBS 271.37</strain>
    </source>
</reference>
<gene>
    <name evidence="4" type="ORF">Z517_04131</name>
</gene>
<accession>A0A0D2GJY9</accession>
<proteinExistence type="inferred from homology"/>
<dbReference type="GeneID" id="25303621"/>
<keyword evidence="3" id="KW-0560">Oxidoreductase</keyword>
<keyword evidence="5" id="KW-1185">Reference proteome</keyword>
<dbReference type="PANTHER" id="PTHR24321">
    <property type="entry name" value="DEHYDROGENASES, SHORT CHAIN"/>
    <property type="match status" value="1"/>
</dbReference>
<name>A0A0D2GJY9_9EURO</name>
<protein>
    <submittedName>
        <fullName evidence="4">Uncharacterized protein</fullName>
    </submittedName>
</protein>
<dbReference type="STRING" id="1442368.A0A0D2GJY9"/>
<dbReference type="VEuPathDB" id="FungiDB:Z517_04131"/>
<dbReference type="RefSeq" id="XP_013284916.1">
    <property type="nucleotide sequence ID" value="XM_013429462.1"/>
</dbReference>
<sequence length="257" mass="27345">MSPRFENRVVFVTGGTSGLGEEACKLFAAEGAQVFVTDLEERSICSRVGPNSSFYPCDVGDLSQCEKAVAACVDKYGRIDVLFHNAGRFAPLATVPRHDIDLFKDVINIDLISGFYLGRLVIPIMQKQGKGAIVITSSTTGLGGDFGVPAYATAKAGIANLARCMALDHAHEGIRVNVVCPGYMITPMTSGFRQMPEAEKFLVDSIPMKRGAKPIEAARVVLFLASDDASYVTGQALAVDGGWTCGSGSPNMAQWLA</sequence>
<dbReference type="Gene3D" id="3.40.50.720">
    <property type="entry name" value="NAD(P)-binding Rossmann-like Domain"/>
    <property type="match status" value="1"/>
</dbReference>
<evidence type="ECO:0000313" key="5">
    <source>
        <dbReference type="Proteomes" id="UP000053029"/>
    </source>
</evidence>
<dbReference type="OrthoDB" id="498125at2759"/>
<dbReference type="PRINTS" id="PR00080">
    <property type="entry name" value="SDRFAMILY"/>
</dbReference>
<dbReference type="FunFam" id="3.40.50.720:FF:000084">
    <property type="entry name" value="Short-chain dehydrogenase reductase"/>
    <property type="match status" value="1"/>
</dbReference>
<evidence type="ECO:0000256" key="1">
    <source>
        <dbReference type="ARBA" id="ARBA00006484"/>
    </source>
</evidence>
<dbReference type="InterPro" id="IPR036291">
    <property type="entry name" value="NAD(P)-bd_dom_sf"/>
</dbReference>
<dbReference type="PRINTS" id="PR00081">
    <property type="entry name" value="GDHRDH"/>
</dbReference>